<evidence type="ECO:0000313" key="1">
    <source>
        <dbReference type="EMBL" id="MFC4466868.1"/>
    </source>
</evidence>
<dbReference type="Proteomes" id="UP001596012">
    <property type="component" value="Unassembled WGS sequence"/>
</dbReference>
<evidence type="ECO:0000313" key="2">
    <source>
        <dbReference type="Proteomes" id="UP001596012"/>
    </source>
</evidence>
<reference evidence="2" key="1">
    <citation type="journal article" date="2019" name="Int. J. Syst. Evol. Microbiol.">
        <title>The Global Catalogue of Microorganisms (GCM) 10K type strain sequencing project: providing services to taxonomists for standard genome sequencing and annotation.</title>
        <authorList>
            <consortium name="The Broad Institute Genomics Platform"/>
            <consortium name="The Broad Institute Genome Sequencing Center for Infectious Disease"/>
            <person name="Wu L."/>
            <person name="Ma J."/>
        </authorList>
    </citation>
    <scope>NUCLEOTIDE SEQUENCE [LARGE SCALE GENOMIC DNA]</scope>
    <source>
        <strain evidence="2">DT43</strain>
    </source>
</reference>
<accession>A0ABV8YS71</accession>
<protein>
    <submittedName>
        <fullName evidence="1">Uncharacterized protein</fullName>
    </submittedName>
</protein>
<gene>
    <name evidence="1" type="ORF">ACFPH6_20440</name>
</gene>
<sequence length="101" mass="11443">MAWELARLPETKRVTPLVLLDTFEDIGDRTHRDRERLLQRVVWLMPNAFFVITGRSRLHWADEALQGQLDFTGPAAWPGLTVTPLPSPVSRRGPPAVAGRF</sequence>
<dbReference type="RefSeq" id="WP_386343705.1">
    <property type="nucleotide sequence ID" value="NZ_JBHSFG010000031.1"/>
</dbReference>
<dbReference type="EMBL" id="JBHSFG010000031">
    <property type="protein sequence ID" value="MFC4466868.1"/>
    <property type="molecule type" value="Genomic_DNA"/>
</dbReference>
<name>A0ABV8YS71_9ACTN</name>
<comment type="caution">
    <text evidence="1">The sequence shown here is derived from an EMBL/GenBank/DDBJ whole genome shotgun (WGS) entry which is preliminary data.</text>
</comment>
<proteinExistence type="predicted"/>
<organism evidence="1 2">
    <name type="scientific">Streptomyces xiangluensis</name>
    <dbReference type="NCBI Taxonomy" id="2665720"/>
    <lineage>
        <taxon>Bacteria</taxon>
        <taxon>Bacillati</taxon>
        <taxon>Actinomycetota</taxon>
        <taxon>Actinomycetes</taxon>
        <taxon>Kitasatosporales</taxon>
        <taxon>Streptomycetaceae</taxon>
        <taxon>Streptomyces</taxon>
    </lineage>
</organism>
<keyword evidence="2" id="KW-1185">Reference proteome</keyword>